<evidence type="ECO:0000313" key="4">
    <source>
        <dbReference type="Proteomes" id="UP001515100"/>
    </source>
</evidence>
<feature type="chain" id="PRO_5038863967" description="DUF3558 domain-containing protein" evidence="2">
    <location>
        <begin position="22"/>
        <end position="194"/>
    </location>
</feature>
<dbReference type="RefSeq" id="WP_129181470.1">
    <property type="nucleotide sequence ID" value="NZ_JAGIOG010000001.1"/>
</dbReference>
<accession>A0A641AU10</accession>
<name>A0A641AU10_9ACTN</name>
<evidence type="ECO:0000256" key="1">
    <source>
        <dbReference type="SAM" id="MobiDB-lite"/>
    </source>
</evidence>
<feature type="region of interest" description="Disordered" evidence="1">
    <location>
        <begin position="27"/>
        <end position="52"/>
    </location>
</feature>
<dbReference type="AlphaFoldDB" id="A0A641AU10"/>
<feature type="signal peptide" evidence="2">
    <location>
        <begin position="1"/>
        <end position="21"/>
    </location>
</feature>
<dbReference type="EMBL" id="SDPP02000001">
    <property type="protein sequence ID" value="KAA1380723.1"/>
    <property type="molecule type" value="Genomic_DNA"/>
</dbReference>
<sequence>MRRSVLAAATIALLPLLGACGGGDGGPDGTSASASGGSDGADASDTADTDDGADEVLDTCAVISVEEVGTILGGTFTSELGPFDACEFDQEDPRATSFSLDAQPESELGGGFDVYRSGSKSALTDAQQVDVPGIGDKAFITTGTFGDGTNIQLQAATLVDGQVLTVSLTQASDIAQDVLVDQATQLLTLIAAKV</sequence>
<feature type="compositionally biased region" description="Low complexity" evidence="1">
    <location>
        <begin position="29"/>
        <end position="44"/>
    </location>
</feature>
<organism evidence="3 4">
    <name type="scientific">Aeromicrobium fastidiosum</name>
    <dbReference type="NCBI Taxonomy" id="52699"/>
    <lineage>
        <taxon>Bacteria</taxon>
        <taxon>Bacillati</taxon>
        <taxon>Actinomycetota</taxon>
        <taxon>Actinomycetes</taxon>
        <taxon>Propionibacteriales</taxon>
        <taxon>Nocardioidaceae</taxon>
        <taxon>Aeromicrobium</taxon>
    </lineage>
</organism>
<dbReference type="OrthoDB" id="3786846at2"/>
<proteinExistence type="predicted"/>
<protein>
    <recommendedName>
        <fullName evidence="5">DUF3558 domain-containing protein</fullName>
    </recommendedName>
</protein>
<dbReference type="PROSITE" id="PS51257">
    <property type="entry name" value="PROKAR_LIPOPROTEIN"/>
    <property type="match status" value="1"/>
</dbReference>
<evidence type="ECO:0008006" key="5">
    <source>
        <dbReference type="Google" id="ProtNLM"/>
    </source>
</evidence>
<dbReference type="Proteomes" id="UP001515100">
    <property type="component" value="Unassembled WGS sequence"/>
</dbReference>
<keyword evidence="4" id="KW-1185">Reference proteome</keyword>
<evidence type="ECO:0000256" key="2">
    <source>
        <dbReference type="SAM" id="SignalP"/>
    </source>
</evidence>
<reference evidence="3" key="1">
    <citation type="submission" date="2019-09" db="EMBL/GenBank/DDBJ databases">
        <authorList>
            <person name="Li J."/>
        </authorList>
    </citation>
    <scope>NUCLEOTIDE SEQUENCE [LARGE SCALE GENOMIC DNA]</scope>
    <source>
        <strain evidence="3">NRBC 14897</strain>
    </source>
</reference>
<gene>
    <name evidence="3" type="ORF">ESP62_006050</name>
</gene>
<keyword evidence="2" id="KW-0732">Signal</keyword>
<comment type="caution">
    <text evidence="3">The sequence shown here is derived from an EMBL/GenBank/DDBJ whole genome shotgun (WGS) entry which is preliminary data.</text>
</comment>
<evidence type="ECO:0000313" key="3">
    <source>
        <dbReference type="EMBL" id="KAA1380723.1"/>
    </source>
</evidence>